<dbReference type="AlphaFoldDB" id="A0A5J4W7E6"/>
<gene>
    <name evidence="1" type="ORF">EZS28_013695</name>
</gene>
<protein>
    <submittedName>
        <fullName evidence="1">Uncharacterized protein</fullName>
    </submittedName>
</protein>
<name>A0A5J4W7E6_9EUKA</name>
<sequence length="200" mass="23822">MQIRTETNNYILGMDMELEENEYKNARRKKVENVTNIEGLVQRNIQEQMRKDQTTSSVDRQVEFLQTLDKISVTVSTRIGQFKVTSFEEKIMVQDNDSKQNSNQRTEMMDKDNVSPQGWRAMLIYVIQIELIQHDYWSEKEVEMISNAKEIKAIHYRLLRFEQVFKKIQDQAVMIRSDNTTAVYDIWKWKAKESQIESIK</sequence>
<accession>A0A5J4W7E6</accession>
<evidence type="ECO:0000313" key="2">
    <source>
        <dbReference type="Proteomes" id="UP000324800"/>
    </source>
</evidence>
<evidence type="ECO:0000313" key="1">
    <source>
        <dbReference type="EMBL" id="KAA6390778.1"/>
    </source>
</evidence>
<dbReference type="EMBL" id="SNRW01003110">
    <property type="protein sequence ID" value="KAA6390778.1"/>
    <property type="molecule type" value="Genomic_DNA"/>
</dbReference>
<proteinExistence type="predicted"/>
<dbReference type="Proteomes" id="UP000324800">
    <property type="component" value="Unassembled WGS sequence"/>
</dbReference>
<comment type="caution">
    <text evidence="1">The sequence shown here is derived from an EMBL/GenBank/DDBJ whole genome shotgun (WGS) entry which is preliminary data.</text>
</comment>
<organism evidence="1 2">
    <name type="scientific">Streblomastix strix</name>
    <dbReference type="NCBI Taxonomy" id="222440"/>
    <lineage>
        <taxon>Eukaryota</taxon>
        <taxon>Metamonada</taxon>
        <taxon>Preaxostyla</taxon>
        <taxon>Oxymonadida</taxon>
        <taxon>Streblomastigidae</taxon>
        <taxon>Streblomastix</taxon>
    </lineage>
</organism>
<reference evidence="1 2" key="1">
    <citation type="submission" date="2019-03" db="EMBL/GenBank/DDBJ databases">
        <title>Single cell metagenomics reveals metabolic interactions within the superorganism composed of flagellate Streblomastix strix and complex community of Bacteroidetes bacteria on its surface.</title>
        <authorList>
            <person name="Treitli S.C."/>
            <person name="Kolisko M."/>
            <person name="Husnik F."/>
            <person name="Keeling P."/>
            <person name="Hampl V."/>
        </authorList>
    </citation>
    <scope>NUCLEOTIDE SEQUENCE [LARGE SCALE GENOMIC DNA]</scope>
    <source>
        <strain evidence="1">ST1C</strain>
    </source>
</reference>